<dbReference type="EMBL" id="CP068393">
    <property type="protein sequence ID" value="QUC66950.1"/>
    <property type="molecule type" value="Genomic_DNA"/>
</dbReference>
<accession>A0AC61MW79</accession>
<organism evidence="1 2">
    <name type="scientific">Aristaeella hokkaidonensis</name>
    <dbReference type="NCBI Taxonomy" id="3046382"/>
    <lineage>
        <taxon>Bacteria</taxon>
        <taxon>Bacillati</taxon>
        <taxon>Bacillota</taxon>
        <taxon>Clostridia</taxon>
        <taxon>Eubacteriales</taxon>
        <taxon>Aristaeellaceae</taxon>
        <taxon>Aristaeella</taxon>
    </lineage>
</organism>
<dbReference type="Proteomes" id="UP000682782">
    <property type="component" value="Chromosome"/>
</dbReference>
<gene>
    <name evidence="1" type="ORF">JYE49_14100</name>
</gene>
<name>A0AC61MW79_9FIRM</name>
<protein>
    <submittedName>
        <fullName evidence="1">DEAD/DEAH box helicase</fullName>
    </submittedName>
</protein>
<keyword evidence="1" id="KW-0067">ATP-binding</keyword>
<keyword evidence="1" id="KW-0347">Helicase</keyword>
<sequence>MEFKDLGLSPSLLKNIRDTGYETPTPIQQATIPLVLEGKDVLGCAQTGTGKTAAFALPILQRLKEIPPQRSNAKVIRCLILSPTRELAMQTWENFQLYGKGEGLDSAVIFGGVGQGGQVEALHRGAEIVIACPGRLLDLMGQGLVRLDWVDIFVLDEADRMLDMGFIHDVRKIVRTLPEERQTLLFSATMPPEVEKLALDLLTDPENVKVDPVTSTVDAIDQCLYYVDKVNKKHLLAQLLEDPEVESALVFSRTKHGVDRIVRDLKRKGIEAAGIHGDKSQNARQAALNLFRSGKCRVLVATDIAARGIDVAGLSHVFNYDMPMEPEAYIHRIGRTGRAGRTGKAISFCCIDEVKQLNQVEKLIGKRLHQKESDWPMEVTTPTPPKVREPRPARLDRQGNALAERRVAAVSAAKPSRPAHSRPTGKVTIGRDGQVHSRPTGKVTIGRDGQVHSRPSGHGTGRPVHRVNRQKRRG</sequence>
<evidence type="ECO:0000313" key="1">
    <source>
        <dbReference type="EMBL" id="QUC66950.1"/>
    </source>
</evidence>
<evidence type="ECO:0000313" key="2">
    <source>
        <dbReference type="Proteomes" id="UP000682782"/>
    </source>
</evidence>
<keyword evidence="2" id="KW-1185">Reference proteome</keyword>
<keyword evidence="1" id="KW-0547">Nucleotide-binding</keyword>
<reference evidence="1" key="1">
    <citation type="submission" date="2021-01" db="EMBL/GenBank/DDBJ databases">
        <title>Complete genome sequence of Clostridiales bacterium R-7.</title>
        <authorList>
            <person name="Mahoney-Kurpe S.C."/>
            <person name="Palevich N."/>
            <person name="Koike S."/>
            <person name="Moon C.D."/>
            <person name="Attwood G.T."/>
        </authorList>
    </citation>
    <scope>NUCLEOTIDE SEQUENCE</scope>
    <source>
        <strain evidence="1">R-7</strain>
    </source>
</reference>
<proteinExistence type="predicted"/>
<keyword evidence="1" id="KW-0378">Hydrolase</keyword>